<name>A0A7U6GFF3_CALEA</name>
<dbReference type="OrthoDB" id="5289737at2"/>
<reference evidence="1 2" key="1">
    <citation type="submission" date="2011-01" db="EMBL/GenBank/DDBJ databases">
        <title>Whole genome sequence of Caldisericum exile AZM16c01.</title>
        <authorList>
            <person name="Narita-Yamada S."/>
            <person name="Kawakoshi A."/>
            <person name="Nakamura S."/>
            <person name="Sasagawa M."/>
            <person name="Fukada J."/>
            <person name="Sekine M."/>
            <person name="Kato Y."/>
            <person name="Fukai R."/>
            <person name="Sasaki K."/>
            <person name="Hanamaki A."/>
            <person name="Narita H."/>
            <person name="Konno Y."/>
            <person name="Mori K."/>
            <person name="Yamazaki S."/>
            <person name="Suzuki K."/>
            <person name="Fujita N."/>
        </authorList>
    </citation>
    <scope>NUCLEOTIDE SEQUENCE [LARGE SCALE GENOMIC DNA]</scope>
    <source>
        <strain evidence="2">DSM 21853 / NBRC 104410 / AZM16c01</strain>
    </source>
</reference>
<organism evidence="1 2">
    <name type="scientific">Caldisericum exile (strain DSM 21853 / NBRC 104410 / AZM16c01)</name>
    <dbReference type="NCBI Taxonomy" id="511051"/>
    <lineage>
        <taxon>Bacteria</taxon>
        <taxon>Pseudomonadati</taxon>
        <taxon>Caldisericota/Cryosericota group</taxon>
        <taxon>Caldisericota</taxon>
        <taxon>Caldisericia</taxon>
        <taxon>Caldisericales</taxon>
        <taxon>Caldisericaceae</taxon>
        <taxon>Caldisericum</taxon>
    </lineage>
</organism>
<dbReference type="RefSeq" id="WP_014453817.1">
    <property type="nucleotide sequence ID" value="NC_017096.1"/>
</dbReference>
<dbReference type="Proteomes" id="UP000004793">
    <property type="component" value="Chromosome"/>
</dbReference>
<dbReference type="EMBL" id="AP012051">
    <property type="protein sequence ID" value="BAL81422.1"/>
    <property type="molecule type" value="Genomic_DNA"/>
</dbReference>
<keyword evidence="2" id="KW-1185">Reference proteome</keyword>
<gene>
    <name evidence="1" type="ordered locus">CSE_12960</name>
</gene>
<dbReference type="AlphaFoldDB" id="A0A7U6GFF3"/>
<proteinExistence type="predicted"/>
<evidence type="ECO:0000313" key="2">
    <source>
        <dbReference type="Proteomes" id="UP000004793"/>
    </source>
</evidence>
<sequence length="60" mass="6765">MLDEFVKLTGYSRCCASYLLRTYGKKVVVDFGDNLKGGFLYSLYATCIHTGWIETKAITC</sequence>
<accession>A0A7U6GFF3</accession>
<dbReference type="KEGG" id="cex:CSE_12960"/>
<evidence type="ECO:0000313" key="1">
    <source>
        <dbReference type="EMBL" id="BAL81422.1"/>
    </source>
</evidence>
<protein>
    <submittedName>
        <fullName evidence="1">Uncharacterized protein</fullName>
    </submittedName>
</protein>